<dbReference type="AlphaFoldDB" id="A0A543Q357"/>
<evidence type="ECO:0000313" key="8">
    <source>
        <dbReference type="EMBL" id="TQN50766.1"/>
    </source>
</evidence>
<dbReference type="PROSITE" id="PS51198">
    <property type="entry name" value="UVRD_HELICASE_ATP_BIND"/>
    <property type="match status" value="1"/>
</dbReference>
<keyword evidence="1 6" id="KW-0547">Nucleotide-binding</keyword>
<keyword evidence="4 6" id="KW-0067">ATP-binding</keyword>
<dbReference type="InterPro" id="IPR000212">
    <property type="entry name" value="DNA_helicase_UvrD/REP"/>
</dbReference>
<dbReference type="GO" id="GO:0016787">
    <property type="term" value="F:hydrolase activity"/>
    <property type="evidence" value="ECO:0007669"/>
    <property type="project" value="UniProtKB-UniRule"/>
</dbReference>
<dbReference type="PANTHER" id="PTHR11070:SF2">
    <property type="entry name" value="ATP-DEPENDENT DNA HELICASE SRS2"/>
    <property type="match status" value="1"/>
</dbReference>
<feature type="domain" description="UvrD-like helicase ATP-binding" evidence="7">
    <location>
        <begin position="2"/>
        <end position="240"/>
    </location>
</feature>
<evidence type="ECO:0000256" key="3">
    <source>
        <dbReference type="ARBA" id="ARBA00022806"/>
    </source>
</evidence>
<dbReference type="InterPro" id="IPR027417">
    <property type="entry name" value="P-loop_NTPase"/>
</dbReference>
<dbReference type="InterPro" id="IPR014016">
    <property type="entry name" value="UvrD-like_ATP-bd"/>
</dbReference>
<evidence type="ECO:0000256" key="5">
    <source>
        <dbReference type="ARBA" id="ARBA00034923"/>
    </source>
</evidence>
<dbReference type="Proteomes" id="UP000315403">
    <property type="component" value="Unassembled WGS sequence"/>
</dbReference>
<organism evidence="8 9">
    <name type="scientific">Acidithiobacillus thiooxidans ATCC 19377</name>
    <dbReference type="NCBI Taxonomy" id="637390"/>
    <lineage>
        <taxon>Bacteria</taxon>
        <taxon>Pseudomonadati</taxon>
        <taxon>Pseudomonadota</taxon>
        <taxon>Acidithiobacillia</taxon>
        <taxon>Acidithiobacillales</taxon>
        <taxon>Acidithiobacillaceae</taxon>
        <taxon>Acidithiobacillus</taxon>
    </lineage>
</organism>
<evidence type="ECO:0000256" key="6">
    <source>
        <dbReference type="PROSITE-ProRule" id="PRU00560"/>
    </source>
</evidence>
<evidence type="ECO:0000256" key="4">
    <source>
        <dbReference type="ARBA" id="ARBA00022840"/>
    </source>
</evidence>
<reference evidence="8 9" key="1">
    <citation type="submission" date="2019-03" db="EMBL/GenBank/DDBJ databases">
        <title>New insights into Acidothiobacillus thiooxidans sulfur metabolism through coupled gene expression, solution geochemistry, microscopy and spectroscopy analyses.</title>
        <authorList>
            <person name="Camacho D."/>
            <person name="Frazao R."/>
            <person name="Fouillen A."/>
            <person name="Nanci A."/>
            <person name="Lang B.F."/>
            <person name="Apte S.C."/>
            <person name="Baron C."/>
            <person name="Warren L.A."/>
        </authorList>
    </citation>
    <scope>NUCLEOTIDE SEQUENCE [LARGE SCALE GENOMIC DNA]</scope>
    <source>
        <strain evidence="8 9">ATCC 19377</strain>
    </source>
</reference>
<keyword evidence="3 6" id="KW-0347">Helicase</keyword>
<dbReference type="PANTHER" id="PTHR11070">
    <property type="entry name" value="UVRD / RECB / PCRA DNA HELICASE FAMILY MEMBER"/>
    <property type="match status" value="1"/>
</dbReference>
<dbReference type="RefSeq" id="WP_142086604.1">
    <property type="nucleotide sequence ID" value="NZ_SZUV01000001.1"/>
</dbReference>
<gene>
    <name evidence="8" type="primary">rep_3</name>
    <name evidence="8" type="ORF">DLNHIDIE_00621</name>
</gene>
<proteinExistence type="predicted"/>
<dbReference type="GO" id="GO:0000725">
    <property type="term" value="P:recombinational repair"/>
    <property type="evidence" value="ECO:0007669"/>
    <property type="project" value="TreeGrafter"/>
</dbReference>
<dbReference type="SUPFAM" id="SSF52540">
    <property type="entry name" value="P-loop containing nucleoside triphosphate hydrolases"/>
    <property type="match status" value="1"/>
</dbReference>
<accession>A0A543Q357</accession>
<dbReference type="Gene3D" id="3.40.50.300">
    <property type="entry name" value="P-loop containing nucleotide triphosphate hydrolases"/>
    <property type="match status" value="2"/>
</dbReference>
<evidence type="ECO:0000256" key="1">
    <source>
        <dbReference type="ARBA" id="ARBA00022741"/>
    </source>
</evidence>
<dbReference type="GO" id="GO:0005524">
    <property type="term" value="F:ATP binding"/>
    <property type="evidence" value="ECO:0007669"/>
    <property type="project" value="UniProtKB-UniRule"/>
</dbReference>
<name>A0A543Q357_ACITH</name>
<keyword evidence="2 6" id="KW-0378">Hydrolase</keyword>
<feature type="binding site" evidence="6">
    <location>
        <begin position="23"/>
        <end position="30"/>
    </location>
    <ligand>
        <name>ATP</name>
        <dbReference type="ChEBI" id="CHEBI:30616"/>
    </ligand>
</feature>
<evidence type="ECO:0000259" key="7">
    <source>
        <dbReference type="PROSITE" id="PS51198"/>
    </source>
</evidence>
<sequence>MEIEWTDENKALLASKGHVVCLGGPGSGKTTIALLKAEDELSQGVLEPGQRILFLSFARATIARVEEHAASIVRTEYRKGLEISTYHGFTWSILRSHGYLLTPTTPIKLLPPADSAAALSEIDSNEDKLIEKKRLFYEEGRLDFDLFAGLASELLSRSTNLRKLVSRTYPIIILDEFQDTDSNEWELIKALGIDSRLIALADPEQRIYEFRGASPTRIPEFIHAFSPEEFDFTTTNHRSPGTDICQYGNDLLTGTNKTKSYSHVAINKYPFRRPPGEHIDLKITVLQRRKAILESNPGPWSLAILVPTKKLMLEVSEYLTVKQVFNNGKVAPEIDNEAMLDAEGPALAAVTIAGVLNGEGMAVDITQRLISNLCRHIRGRKGGAKPSQQQLTLAGGLEEFLDTGNLRGAKRKALAEECKAIAEQRLQIAMTGDPAKDWLRVRSLFSNATSPDLQNIAGDARFLKFLNRGTQLRSRLAEIWRTTGTYFGADQAVEAALTREHFAAASQTFQGVHVMTLHKSKGKQFTEVIVYEGPAKFRDKIVRPNGTENDLARGKLTLRVGVTRAERFTSILSPANQPCPLI</sequence>
<evidence type="ECO:0000256" key="2">
    <source>
        <dbReference type="ARBA" id="ARBA00022801"/>
    </source>
</evidence>
<dbReference type="Pfam" id="PF00580">
    <property type="entry name" value="UvrD-helicase"/>
    <property type="match status" value="2"/>
</dbReference>
<dbReference type="EMBL" id="SZUV01000001">
    <property type="protein sequence ID" value="TQN50766.1"/>
    <property type="molecule type" value="Genomic_DNA"/>
</dbReference>
<dbReference type="GO" id="GO:0043138">
    <property type="term" value="F:3'-5' DNA helicase activity"/>
    <property type="evidence" value="ECO:0007669"/>
    <property type="project" value="TreeGrafter"/>
</dbReference>
<comment type="caution">
    <text evidence="8">The sequence shown here is derived from an EMBL/GenBank/DDBJ whole genome shotgun (WGS) entry which is preliminary data.</text>
</comment>
<protein>
    <recommendedName>
        <fullName evidence="5">DNA 3'-5' helicase II</fullName>
    </recommendedName>
</protein>
<evidence type="ECO:0000313" key="9">
    <source>
        <dbReference type="Proteomes" id="UP000315403"/>
    </source>
</evidence>
<dbReference type="GO" id="GO:0003677">
    <property type="term" value="F:DNA binding"/>
    <property type="evidence" value="ECO:0007669"/>
    <property type="project" value="InterPro"/>
</dbReference>